<keyword evidence="6 13" id="KW-0812">Transmembrane</keyword>
<accession>A0A2H0TXZ3</accession>
<reference evidence="16" key="1">
    <citation type="submission" date="2017-09" db="EMBL/GenBank/DDBJ databases">
        <title>Depth-based differentiation of microbial function through sediment-hosted aquifers and enrichment of novel symbionts in the deep terrestrial subsurface.</title>
        <authorList>
            <person name="Probst A.J."/>
            <person name="Ladd B."/>
            <person name="Jarett J.K."/>
            <person name="Geller-Mcgrath D.E."/>
            <person name="Sieber C.M.K."/>
            <person name="Emerson J.B."/>
            <person name="Anantharaman K."/>
            <person name="Thomas B.C."/>
            <person name="Malmstrom R."/>
            <person name="Stieglmeier M."/>
            <person name="Klingl A."/>
            <person name="Woyke T."/>
            <person name="Ryan C.M."/>
            <person name="Banfield J.F."/>
        </authorList>
    </citation>
    <scope>NUCLEOTIDE SEQUENCE [LARGE SCALE GENOMIC DNA]</scope>
</reference>
<evidence type="ECO:0000256" key="2">
    <source>
        <dbReference type="ARBA" id="ARBA00004651"/>
    </source>
</evidence>
<evidence type="ECO:0000256" key="8">
    <source>
        <dbReference type="ARBA" id="ARBA00022801"/>
    </source>
</evidence>
<dbReference type="PANTHER" id="PTHR35864">
    <property type="entry name" value="ZINC METALLOPROTEASE MJ0611-RELATED"/>
    <property type="match status" value="1"/>
</dbReference>
<evidence type="ECO:0000256" key="13">
    <source>
        <dbReference type="SAM" id="Phobius"/>
    </source>
</evidence>
<dbReference type="GO" id="GO:0005886">
    <property type="term" value="C:plasma membrane"/>
    <property type="evidence" value="ECO:0007669"/>
    <property type="project" value="UniProtKB-SubCell"/>
</dbReference>
<comment type="subcellular location">
    <subcellularLocation>
        <location evidence="2">Cell membrane</location>
        <topology evidence="2">Multi-pass membrane protein</topology>
    </subcellularLocation>
</comment>
<evidence type="ECO:0000313" key="16">
    <source>
        <dbReference type="Proteomes" id="UP000230852"/>
    </source>
</evidence>
<evidence type="ECO:0000259" key="14">
    <source>
        <dbReference type="Pfam" id="PF02163"/>
    </source>
</evidence>
<sequence>MDIISMIFFLVVIVISAIIHEYSHGWTADRLGDPTARYAGRLTLNPKAHVDLFGTFLMPLILFLVTAPTGHPFLFASAKPVPYNPYNLKNQKWGPVLVALAGPMSNLTLAFAFGMLVRFVPIASQFMANMVGLFSIIVYANVLLAVFNLMPIPPLDGSKVLYAILPDSMWKVKQILEQYGLFILIAFIFLFSSAFTPIISFVYSLFVGGGGLF</sequence>
<feature type="transmembrane region" description="Helical" evidence="13">
    <location>
        <begin position="126"/>
        <end position="149"/>
    </location>
</feature>
<proteinExistence type="inferred from homology"/>
<organism evidence="15 16">
    <name type="scientific">Candidatus Magasanikbacteria bacterium CG10_big_fil_rev_8_21_14_0_10_36_16</name>
    <dbReference type="NCBI Taxonomy" id="1974645"/>
    <lineage>
        <taxon>Bacteria</taxon>
        <taxon>Candidatus Magasanikiibacteriota</taxon>
    </lineage>
</organism>
<comment type="similarity">
    <text evidence="3">Belongs to the peptidase M50B family.</text>
</comment>
<keyword evidence="8" id="KW-0378">Hydrolase</keyword>
<keyword evidence="5" id="KW-0645">Protease</keyword>
<feature type="transmembrane region" description="Helical" evidence="13">
    <location>
        <begin position="7"/>
        <end position="23"/>
    </location>
</feature>
<dbReference type="GO" id="GO:0006508">
    <property type="term" value="P:proteolysis"/>
    <property type="evidence" value="ECO:0007669"/>
    <property type="project" value="UniProtKB-KW"/>
</dbReference>
<comment type="caution">
    <text evidence="15">The sequence shown here is derived from an EMBL/GenBank/DDBJ whole genome shotgun (WGS) entry which is preliminary data.</text>
</comment>
<dbReference type="InterPro" id="IPR052348">
    <property type="entry name" value="Metallopeptidase_M50B"/>
</dbReference>
<evidence type="ECO:0000256" key="12">
    <source>
        <dbReference type="ARBA" id="ARBA00023136"/>
    </source>
</evidence>
<comment type="cofactor">
    <cofactor evidence="1">
        <name>Zn(2+)</name>
        <dbReference type="ChEBI" id="CHEBI:29105"/>
    </cofactor>
</comment>
<feature type="domain" description="Peptidase M50" evidence="14">
    <location>
        <begin position="128"/>
        <end position="186"/>
    </location>
</feature>
<evidence type="ECO:0000256" key="10">
    <source>
        <dbReference type="ARBA" id="ARBA00022989"/>
    </source>
</evidence>
<name>A0A2H0TXZ3_9BACT</name>
<dbReference type="CDD" id="cd06158">
    <property type="entry name" value="S2P-M50_like_1"/>
    <property type="match status" value="1"/>
</dbReference>
<dbReference type="GO" id="GO:0046872">
    <property type="term" value="F:metal ion binding"/>
    <property type="evidence" value="ECO:0007669"/>
    <property type="project" value="UniProtKB-KW"/>
</dbReference>
<dbReference type="EMBL" id="PFBU01000064">
    <property type="protein sequence ID" value="PIR78094.1"/>
    <property type="molecule type" value="Genomic_DNA"/>
</dbReference>
<dbReference type="Pfam" id="PF02163">
    <property type="entry name" value="Peptidase_M50"/>
    <property type="match status" value="2"/>
</dbReference>
<dbReference type="GO" id="GO:0008237">
    <property type="term" value="F:metallopeptidase activity"/>
    <property type="evidence" value="ECO:0007669"/>
    <property type="project" value="UniProtKB-KW"/>
</dbReference>
<keyword evidence="9" id="KW-0862">Zinc</keyword>
<dbReference type="PANTHER" id="PTHR35864:SF1">
    <property type="entry name" value="ZINC METALLOPROTEASE YWHC-RELATED"/>
    <property type="match status" value="1"/>
</dbReference>
<feature type="domain" description="Peptidase M50" evidence="14">
    <location>
        <begin position="8"/>
        <end position="119"/>
    </location>
</feature>
<dbReference type="InterPro" id="IPR044537">
    <property type="entry name" value="Rip2-like"/>
</dbReference>
<gene>
    <name evidence="15" type="ORF">COU28_03465</name>
</gene>
<feature type="transmembrane region" description="Helical" evidence="13">
    <location>
        <begin position="179"/>
        <end position="206"/>
    </location>
</feature>
<evidence type="ECO:0000313" key="15">
    <source>
        <dbReference type="EMBL" id="PIR78094.1"/>
    </source>
</evidence>
<keyword evidence="10 13" id="KW-1133">Transmembrane helix</keyword>
<feature type="transmembrane region" description="Helical" evidence="13">
    <location>
        <begin position="52"/>
        <end position="75"/>
    </location>
</feature>
<keyword evidence="11" id="KW-0482">Metalloprotease</keyword>
<feature type="transmembrane region" description="Helical" evidence="13">
    <location>
        <begin position="96"/>
        <end position="120"/>
    </location>
</feature>
<dbReference type="AlphaFoldDB" id="A0A2H0TXZ3"/>
<evidence type="ECO:0000256" key="6">
    <source>
        <dbReference type="ARBA" id="ARBA00022692"/>
    </source>
</evidence>
<keyword evidence="4" id="KW-1003">Cell membrane</keyword>
<evidence type="ECO:0000256" key="9">
    <source>
        <dbReference type="ARBA" id="ARBA00022833"/>
    </source>
</evidence>
<dbReference type="InterPro" id="IPR008915">
    <property type="entry name" value="Peptidase_M50"/>
</dbReference>
<evidence type="ECO:0000256" key="3">
    <source>
        <dbReference type="ARBA" id="ARBA00007931"/>
    </source>
</evidence>
<evidence type="ECO:0000256" key="7">
    <source>
        <dbReference type="ARBA" id="ARBA00022723"/>
    </source>
</evidence>
<evidence type="ECO:0000256" key="1">
    <source>
        <dbReference type="ARBA" id="ARBA00001947"/>
    </source>
</evidence>
<protein>
    <recommendedName>
        <fullName evidence="14">Peptidase M50 domain-containing protein</fullName>
    </recommendedName>
</protein>
<keyword evidence="7" id="KW-0479">Metal-binding</keyword>
<evidence type="ECO:0000256" key="11">
    <source>
        <dbReference type="ARBA" id="ARBA00023049"/>
    </source>
</evidence>
<evidence type="ECO:0000256" key="5">
    <source>
        <dbReference type="ARBA" id="ARBA00022670"/>
    </source>
</evidence>
<evidence type="ECO:0000256" key="4">
    <source>
        <dbReference type="ARBA" id="ARBA00022475"/>
    </source>
</evidence>
<keyword evidence="12 13" id="KW-0472">Membrane</keyword>
<dbReference type="Proteomes" id="UP000230852">
    <property type="component" value="Unassembled WGS sequence"/>
</dbReference>